<feature type="non-terminal residue" evidence="1">
    <location>
        <position position="1"/>
    </location>
</feature>
<proteinExistence type="predicted"/>
<organism evidence="1 2">
    <name type="scientific">Trifolium medium</name>
    <dbReference type="NCBI Taxonomy" id="97028"/>
    <lineage>
        <taxon>Eukaryota</taxon>
        <taxon>Viridiplantae</taxon>
        <taxon>Streptophyta</taxon>
        <taxon>Embryophyta</taxon>
        <taxon>Tracheophyta</taxon>
        <taxon>Spermatophyta</taxon>
        <taxon>Magnoliopsida</taxon>
        <taxon>eudicotyledons</taxon>
        <taxon>Gunneridae</taxon>
        <taxon>Pentapetalae</taxon>
        <taxon>rosids</taxon>
        <taxon>fabids</taxon>
        <taxon>Fabales</taxon>
        <taxon>Fabaceae</taxon>
        <taxon>Papilionoideae</taxon>
        <taxon>50 kb inversion clade</taxon>
        <taxon>NPAAA clade</taxon>
        <taxon>Hologalegina</taxon>
        <taxon>IRL clade</taxon>
        <taxon>Trifolieae</taxon>
        <taxon>Trifolium</taxon>
    </lineage>
</organism>
<sequence>NEAVLISVVGKQTMAHCGNGKMIVSPSHGNAVVSFVWQPLVEKWPAASPSTFPSDDLLQQPPHVN</sequence>
<comment type="caution">
    <text evidence="1">The sequence shown here is derived from an EMBL/GenBank/DDBJ whole genome shotgun (WGS) entry which is preliminary data.</text>
</comment>
<accession>A0A392QX93</accession>
<reference evidence="1 2" key="1">
    <citation type="journal article" date="2018" name="Front. Plant Sci.">
        <title>Red Clover (Trifolium pratense) and Zigzag Clover (T. medium) - A Picture of Genomic Similarities and Differences.</title>
        <authorList>
            <person name="Dluhosova J."/>
            <person name="Istvanek J."/>
            <person name="Nedelnik J."/>
            <person name="Repkova J."/>
        </authorList>
    </citation>
    <scope>NUCLEOTIDE SEQUENCE [LARGE SCALE GENOMIC DNA]</scope>
    <source>
        <strain evidence="2">cv. 10/8</strain>
        <tissue evidence="1">Leaf</tissue>
    </source>
</reference>
<evidence type="ECO:0000313" key="2">
    <source>
        <dbReference type="Proteomes" id="UP000265520"/>
    </source>
</evidence>
<dbReference type="EMBL" id="LXQA010166209">
    <property type="protein sequence ID" value="MCI28502.1"/>
    <property type="molecule type" value="Genomic_DNA"/>
</dbReference>
<dbReference type="AlphaFoldDB" id="A0A392QX93"/>
<keyword evidence="2" id="KW-1185">Reference proteome</keyword>
<dbReference type="Proteomes" id="UP000265520">
    <property type="component" value="Unassembled WGS sequence"/>
</dbReference>
<evidence type="ECO:0000313" key="1">
    <source>
        <dbReference type="EMBL" id="MCI28502.1"/>
    </source>
</evidence>
<protein>
    <submittedName>
        <fullName evidence="1">Uncharacterized protein</fullName>
    </submittedName>
</protein>
<name>A0A392QX93_9FABA</name>